<dbReference type="InterPro" id="IPR036640">
    <property type="entry name" value="ABC1_TM_sf"/>
</dbReference>
<dbReference type="InterPro" id="IPR003439">
    <property type="entry name" value="ABC_transporter-like_ATP-bd"/>
</dbReference>
<dbReference type="Gene3D" id="1.20.1560.10">
    <property type="entry name" value="ABC transporter type 1, transmembrane domain"/>
    <property type="match status" value="1"/>
</dbReference>
<keyword evidence="4" id="KW-0067">ATP-binding</keyword>
<evidence type="ECO:0000313" key="11">
    <source>
        <dbReference type="EMBL" id="MFC3150889.1"/>
    </source>
</evidence>
<keyword evidence="5 7" id="KW-1133">Transmembrane helix</keyword>
<dbReference type="EMBL" id="JBHRSZ010000004">
    <property type="protein sequence ID" value="MFC3150889.1"/>
    <property type="molecule type" value="Genomic_DNA"/>
</dbReference>
<dbReference type="PROSITE" id="PS50893">
    <property type="entry name" value="ABC_TRANSPORTER_2"/>
    <property type="match status" value="1"/>
</dbReference>
<feature type="transmembrane region" description="Helical" evidence="7">
    <location>
        <begin position="393"/>
        <end position="414"/>
    </location>
</feature>
<proteinExistence type="predicted"/>
<dbReference type="PANTHER" id="PTHR24221:SF248">
    <property type="entry name" value="ABC TRANSPORTER TRANSMEMBRANE REGION"/>
    <property type="match status" value="1"/>
</dbReference>
<evidence type="ECO:0000256" key="5">
    <source>
        <dbReference type="ARBA" id="ARBA00022989"/>
    </source>
</evidence>
<keyword evidence="2 7" id="KW-0812">Transmembrane</keyword>
<comment type="subcellular location">
    <subcellularLocation>
        <location evidence="1">Cell membrane</location>
        <topology evidence="1">Multi-pass membrane protein</topology>
    </subcellularLocation>
</comment>
<feature type="transmembrane region" description="Helical" evidence="7">
    <location>
        <begin position="306"/>
        <end position="324"/>
    </location>
</feature>
<dbReference type="SMART" id="SM00382">
    <property type="entry name" value="AAA"/>
    <property type="match status" value="1"/>
</dbReference>
<dbReference type="NCBIfam" id="TIGR03375">
    <property type="entry name" value="type_I_sec_LssB"/>
    <property type="match status" value="1"/>
</dbReference>
<dbReference type="Proteomes" id="UP001595476">
    <property type="component" value="Unassembled WGS sequence"/>
</dbReference>
<dbReference type="InterPro" id="IPR027417">
    <property type="entry name" value="P-loop_NTPase"/>
</dbReference>
<dbReference type="InterPro" id="IPR005074">
    <property type="entry name" value="Peptidase_C39"/>
</dbReference>
<comment type="caution">
    <text evidence="11">The sequence shown here is derived from an EMBL/GenBank/DDBJ whole genome shotgun (WGS) entry which is preliminary data.</text>
</comment>
<keyword evidence="3" id="KW-0547">Nucleotide-binding</keyword>
<dbReference type="PROSITE" id="PS50929">
    <property type="entry name" value="ABC_TM1F"/>
    <property type="match status" value="1"/>
</dbReference>
<dbReference type="Pfam" id="PF03412">
    <property type="entry name" value="Peptidase_C39"/>
    <property type="match status" value="1"/>
</dbReference>
<reference evidence="12" key="1">
    <citation type="journal article" date="2019" name="Int. J. Syst. Evol. Microbiol.">
        <title>The Global Catalogue of Microorganisms (GCM) 10K type strain sequencing project: providing services to taxonomists for standard genome sequencing and annotation.</title>
        <authorList>
            <consortium name="The Broad Institute Genomics Platform"/>
            <consortium name="The Broad Institute Genome Sequencing Center for Infectious Disease"/>
            <person name="Wu L."/>
            <person name="Ma J."/>
        </authorList>
    </citation>
    <scope>NUCLEOTIDE SEQUENCE [LARGE SCALE GENOMIC DNA]</scope>
    <source>
        <strain evidence="12">KCTC 52438</strain>
    </source>
</reference>
<feature type="domain" description="ABC transporter" evidence="8">
    <location>
        <begin position="483"/>
        <end position="718"/>
    </location>
</feature>
<dbReference type="InterPro" id="IPR011527">
    <property type="entry name" value="ABC1_TM_dom"/>
</dbReference>
<name>A0ABV7HAE2_9GAMM</name>
<dbReference type="SUPFAM" id="SSF52540">
    <property type="entry name" value="P-loop containing nucleoside triphosphate hydrolases"/>
    <property type="match status" value="1"/>
</dbReference>
<dbReference type="InterPro" id="IPR017750">
    <property type="entry name" value="ATPase_T1SS"/>
</dbReference>
<evidence type="ECO:0000256" key="6">
    <source>
        <dbReference type="ARBA" id="ARBA00023136"/>
    </source>
</evidence>
<evidence type="ECO:0000256" key="4">
    <source>
        <dbReference type="ARBA" id="ARBA00022840"/>
    </source>
</evidence>
<gene>
    <name evidence="11" type="ORF">ACFOEK_07610</name>
</gene>
<evidence type="ECO:0000256" key="3">
    <source>
        <dbReference type="ARBA" id="ARBA00022741"/>
    </source>
</evidence>
<feature type="transmembrane region" description="Helical" evidence="7">
    <location>
        <begin position="171"/>
        <end position="193"/>
    </location>
</feature>
<evidence type="ECO:0000256" key="1">
    <source>
        <dbReference type="ARBA" id="ARBA00004651"/>
    </source>
</evidence>
<feature type="domain" description="Peptidase C39" evidence="10">
    <location>
        <begin position="4"/>
        <end position="129"/>
    </location>
</feature>
<keyword evidence="12" id="KW-1185">Reference proteome</keyword>
<feature type="transmembrane region" description="Helical" evidence="7">
    <location>
        <begin position="205"/>
        <end position="222"/>
    </location>
</feature>
<keyword evidence="6 7" id="KW-0472">Membrane</keyword>
<feature type="transmembrane region" description="Helical" evidence="7">
    <location>
        <begin position="277"/>
        <end position="300"/>
    </location>
</feature>
<dbReference type="Gene3D" id="3.40.50.300">
    <property type="entry name" value="P-loop containing nucleotide triphosphate hydrolases"/>
    <property type="match status" value="1"/>
</dbReference>
<dbReference type="CDD" id="cd18587">
    <property type="entry name" value="ABC_6TM_LapB_like"/>
    <property type="match status" value="1"/>
</dbReference>
<evidence type="ECO:0000259" key="8">
    <source>
        <dbReference type="PROSITE" id="PS50893"/>
    </source>
</evidence>
<dbReference type="Pfam" id="PF00005">
    <property type="entry name" value="ABC_tran"/>
    <property type="match status" value="1"/>
</dbReference>
<organism evidence="11 12">
    <name type="scientific">Litoribrevibacter euphylliae</name>
    <dbReference type="NCBI Taxonomy" id="1834034"/>
    <lineage>
        <taxon>Bacteria</taxon>
        <taxon>Pseudomonadati</taxon>
        <taxon>Pseudomonadota</taxon>
        <taxon>Gammaproteobacteria</taxon>
        <taxon>Oceanospirillales</taxon>
        <taxon>Oceanospirillaceae</taxon>
        <taxon>Litoribrevibacter</taxon>
    </lineage>
</organism>
<evidence type="ECO:0000256" key="7">
    <source>
        <dbReference type="SAM" id="Phobius"/>
    </source>
</evidence>
<dbReference type="CDD" id="cd02421">
    <property type="entry name" value="Peptidase_C39_likeD"/>
    <property type="match status" value="1"/>
</dbReference>
<dbReference type="Pfam" id="PF00664">
    <property type="entry name" value="ABC_membrane"/>
    <property type="match status" value="1"/>
</dbReference>
<dbReference type="PANTHER" id="PTHR24221">
    <property type="entry name" value="ATP-BINDING CASSETTE SUB-FAMILY B"/>
    <property type="match status" value="1"/>
</dbReference>
<dbReference type="InterPro" id="IPR039421">
    <property type="entry name" value="Type_1_exporter"/>
</dbReference>
<dbReference type="RefSeq" id="WP_386718637.1">
    <property type="nucleotide sequence ID" value="NZ_JBHRSZ010000004.1"/>
</dbReference>
<dbReference type="Gene3D" id="3.90.70.10">
    <property type="entry name" value="Cysteine proteinases"/>
    <property type="match status" value="1"/>
</dbReference>
<dbReference type="PROSITE" id="PS50990">
    <property type="entry name" value="PEPTIDASE_C39"/>
    <property type="match status" value="1"/>
</dbReference>
<dbReference type="CDD" id="cd03245">
    <property type="entry name" value="ABCC_bacteriocin_exporters"/>
    <property type="match status" value="1"/>
</dbReference>
<evidence type="ECO:0000259" key="10">
    <source>
        <dbReference type="PROSITE" id="PS50990"/>
    </source>
</evidence>
<feature type="domain" description="ABC transmembrane type-1" evidence="9">
    <location>
        <begin position="171"/>
        <end position="449"/>
    </location>
</feature>
<dbReference type="InterPro" id="IPR003593">
    <property type="entry name" value="AAA+_ATPase"/>
</dbReference>
<evidence type="ECO:0000256" key="2">
    <source>
        <dbReference type="ARBA" id="ARBA00022692"/>
    </source>
</evidence>
<sequence>MANSYNNNDMLLGCLTAVCQILHRPHSPVSLISGLPLVDNQLTPSLFIRACERIDFNASLVTRSLREIPSDILPCVLLLKDHKAYVLTALDQEDDSYTVIDPSKDDGMTHLSLSYADLKDLYTGQCLFIKPQFRVTHELPAGGKEQASSSPEAKHWLRNTLRYSKSIYRDVIIASIMINLFVLANPLFVMNVYDRVVPNNAVETLWVLASGVAVVFIFDFIIKSLRNHFIEVAGKKLDVILSAKLFQKALGIHFQHIPPSVGGFAQHIKEFDHVRSFFSSITIATLVDFPFAILFLIVIFSLGGPIVLAPIVAALLILSYGYYAQWPLKRAIEKTQMAHVKKHANLIESIQSLETIRSFNAEGQRQSQWEENVAFLSKNQVNIRRISNSVSQLSSFFVQLTGVAIVIIGVYQITEHEMSMGALIACVLLGSRAIAPMAQAANLIAQFEQTKQAISSLDQIIHLPDDQQDDSRYIYRPELKGSIEFKDLQFTYPGQSQPTLSKINIKIKAGERVALIGKVGSGKSTLGKLLMGLFTPSQGQILLDGLDQQQINPSDCRNNIAYVPQDIQVFSGSLRDNIALKAPFSPDEEILRVAEISLLSEFANHHPQGYSMTVGERGEGLSGGQRQQLAISRSLVNDPPIIFMDECTSAMDNQTEQAVLQQFDQHLKGKTLILSTHRASLLNLVDRIIVLDQGHIIADGPKTQVMDALKRGLLRSASQSGSES</sequence>
<accession>A0ABV7HAE2</accession>
<protein>
    <submittedName>
        <fullName evidence="11">Type I secretion system permease/ATPase</fullName>
    </submittedName>
</protein>
<evidence type="ECO:0000313" key="12">
    <source>
        <dbReference type="Proteomes" id="UP001595476"/>
    </source>
</evidence>
<evidence type="ECO:0000259" key="9">
    <source>
        <dbReference type="PROSITE" id="PS50929"/>
    </source>
</evidence>
<dbReference type="SUPFAM" id="SSF90123">
    <property type="entry name" value="ABC transporter transmembrane region"/>
    <property type="match status" value="1"/>
</dbReference>